<proteinExistence type="predicted"/>
<keyword evidence="2" id="KW-1185">Reference proteome</keyword>
<evidence type="ECO:0000313" key="2">
    <source>
        <dbReference type="Proteomes" id="UP001180020"/>
    </source>
</evidence>
<gene>
    <name evidence="1" type="ORF">QJS10_CPB15g00864</name>
</gene>
<comment type="caution">
    <text evidence="1">The sequence shown here is derived from an EMBL/GenBank/DDBJ whole genome shotgun (WGS) entry which is preliminary data.</text>
</comment>
<reference evidence="1" key="1">
    <citation type="journal article" date="2023" name="Nat. Commun.">
        <title>Diploid and tetraploid genomes of Acorus and the evolution of monocots.</title>
        <authorList>
            <person name="Ma L."/>
            <person name="Liu K.W."/>
            <person name="Li Z."/>
            <person name="Hsiao Y.Y."/>
            <person name="Qi Y."/>
            <person name="Fu T."/>
            <person name="Tang G.D."/>
            <person name="Zhang D."/>
            <person name="Sun W.H."/>
            <person name="Liu D.K."/>
            <person name="Li Y."/>
            <person name="Chen G.Z."/>
            <person name="Liu X.D."/>
            <person name="Liao X.Y."/>
            <person name="Jiang Y.T."/>
            <person name="Yu X."/>
            <person name="Hao Y."/>
            <person name="Huang J."/>
            <person name="Zhao X.W."/>
            <person name="Ke S."/>
            <person name="Chen Y.Y."/>
            <person name="Wu W.L."/>
            <person name="Hsu J.L."/>
            <person name="Lin Y.F."/>
            <person name="Huang M.D."/>
            <person name="Li C.Y."/>
            <person name="Huang L."/>
            <person name="Wang Z.W."/>
            <person name="Zhao X."/>
            <person name="Zhong W.Y."/>
            <person name="Peng D.H."/>
            <person name="Ahmad S."/>
            <person name="Lan S."/>
            <person name="Zhang J.S."/>
            <person name="Tsai W.C."/>
            <person name="Van de Peer Y."/>
            <person name="Liu Z.J."/>
        </authorList>
    </citation>
    <scope>NUCLEOTIDE SEQUENCE</scope>
    <source>
        <strain evidence="1">CP</strain>
    </source>
</reference>
<evidence type="ECO:0000313" key="1">
    <source>
        <dbReference type="EMBL" id="KAK1296283.1"/>
    </source>
</evidence>
<accession>A0AAV9D769</accession>
<name>A0AAV9D769_ACOCL</name>
<protein>
    <submittedName>
        <fullName evidence="1">Uncharacterized protein</fullName>
    </submittedName>
</protein>
<dbReference type="EMBL" id="JAUJYO010000015">
    <property type="protein sequence ID" value="KAK1296283.1"/>
    <property type="molecule type" value="Genomic_DNA"/>
</dbReference>
<dbReference type="AlphaFoldDB" id="A0AAV9D769"/>
<sequence>MKRLSSSPVLSLSDKEILGEGNNTALEILRCDHAKRIQELIAKGSDPHAHPATGVTQADWEWIVDFIRSDTYQKGLTFQFYDVAQTHHLVTWVLKDLATTDCPLHPLICKREVFPGQTIQMDPKRWNEHIKK</sequence>
<dbReference type="Proteomes" id="UP001180020">
    <property type="component" value="Unassembled WGS sequence"/>
</dbReference>
<reference evidence="1" key="2">
    <citation type="submission" date="2023-06" db="EMBL/GenBank/DDBJ databases">
        <authorList>
            <person name="Ma L."/>
            <person name="Liu K.-W."/>
            <person name="Li Z."/>
            <person name="Hsiao Y.-Y."/>
            <person name="Qi Y."/>
            <person name="Fu T."/>
            <person name="Tang G."/>
            <person name="Zhang D."/>
            <person name="Sun W.-H."/>
            <person name="Liu D.-K."/>
            <person name="Li Y."/>
            <person name="Chen G.-Z."/>
            <person name="Liu X.-D."/>
            <person name="Liao X.-Y."/>
            <person name="Jiang Y.-T."/>
            <person name="Yu X."/>
            <person name="Hao Y."/>
            <person name="Huang J."/>
            <person name="Zhao X.-W."/>
            <person name="Ke S."/>
            <person name="Chen Y.-Y."/>
            <person name="Wu W.-L."/>
            <person name="Hsu J.-L."/>
            <person name="Lin Y.-F."/>
            <person name="Huang M.-D."/>
            <person name="Li C.-Y."/>
            <person name="Huang L."/>
            <person name="Wang Z.-W."/>
            <person name="Zhao X."/>
            <person name="Zhong W.-Y."/>
            <person name="Peng D.-H."/>
            <person name="Ahmad S."/>
            <person name="Lan S."/>
            <person name="Zhang J.-S."/>
            <person name="Tsai W.-C."/>
            <person name="Van De Peer Y."/>
            <person name="Liu Z.-J."/>
        </authorList>
    </citation>
    <scope>NUCLEOTIDE SEQUENCE</scope>
    <source>
        <strain evidence="1">CP</strain>
        <tissue evidence="1">Leaves</tissue>
    </source>
</reference>
<organism evidence="1 2">
    <name type="scientific">Acorus calamus</name>
    <name type="common">Sweet flag</name>
    <dbReference type="NCBI Taxonomy" id="4465"/>
    <lineage>
        <taxon>Eukaryota</taxon>
        <taxon>Viridiplantae</taxon>
        <taxon>Streptophyta</taxon>
        <taxon>Embryophyta</taxon>
        <taxon>Tracheophyta</taxon>
        <taxon>Spermatophyta</taxon>
        <taxon>Magnoliopsida</taxon>
        <taxon>Liliopsida</taxon>
        <taxon>Acoraceae</taxon>
        <taxon>Acorus</taxon>
    </lineage>
</organism>